<evidence type="ECO:0000313" key="3">
    <source>
        <dbReference type="EMBL" id="EOY15709.1"/>
    </source>
</evidence>
<dbReference type="FunCoup" id="A0A061FMK4">
    <property type="interactions" value="112"/>
</dbReference>
<feature type="transmembrane region" description="Helical" evidence="2">
    <location>
        <begin position="181"/>
        <end position="213"/>
    </location>
</feature>
<dbReference type="OMA" id="KHATPNI"/>
<proteinExistence type="predicted"/>
<feature type="region of interest" description="Disordered" evidence="1">
    <location>
        <begin position="10"/>
        <end position="46"/>
    </location>
</feature>
<dbReference type="HOGENOM" id="CLU_085881_1_0_1"/>
<dbReference type="PANTHER" id="PTHR35275:SF3">
    <property type="entry name" value="PUTATIVE-RELATED"/>
    <property type="match status" value="1"/>
</dbReference>
<dbReference type="InterPro" id="IPR045880">
    <property type="entry name" value="ZCF37"/>
</dbReference>
<sequence length="265" mass="30275">MFQPFICGGTVNHQEEDDDDQFWSSPNSTPRKSRRNGFCKINHKDNKNPYSNRGLDKFSALLAELEEKRQKIYSQTGSQDISFVRFTYKNSADCVPIVVKLKDKREEEKIMKPVDAKGQPGTNIDSEVLDKHPIETLDEGKEVIKKISRLQAVSEKTEKKKNNKKSSSWNMELQKWRRPSYYLPASVVLILLLLVFFGRSVTILFTCIGWYIVPTIQGESSSNVRRSLKKKGYGTKSSANKLVSEGFSPPKSNKSSPVRDHHRKS</sequence>
<evidence type="ECO:0000256" key="2">
    <source>
        <dbReference type="SAM" id="Phobius"/>
    </source>
</evidence>
<dbReference type="eggNOG" id="ENOG502RZXM">
    <property type="taxonomic scope" value="Eukaryota"/>
</dbReference>
<gene>
    <name evidence="3" type="ORF">TCM_034694</name>
</gene>
<keyword evidence="2" id="KW-0472">Membrane</keyword>
<dbReference type="AlphaFoldDB" id="A0A061FMK4"/>
<name>A0A061FMK4_THECC</name>
<dbReference type="EMBL" id="CM001886">
    <property type="protein sequence ID" value="EOY15709.1"/>
    <property type="molecule type" value="Genomic_DNA"/>
</dbReference>
<dbReference type="STRING" id="3641.A0A061FMK4"/>
<keyword evidence="2" id="KW-1133">Transmembrane helix</keyword>
<dbReference type="InParanoid" id="A0A061FMK4"/>
<keyword evidence="4" id="KW-1185">Reference proteome</keyword>
<dbReference type="Proteomes" id="UP000026915">
    <property type="component" value="Chromosome 8"/>
</dbReference>
<dbReference type="PANTHER" id="PTHR35275">
    <property type="entry name" value="ZCF37"/>
    <property type="match status" value="1"/>
</dbReference>
<dbReference type="Gramene" id="EOY15709">
    <property type="protein sequence ID" value="EOY15709"/>
    <property type="gene ID" value="TCM_034694"/>
</dbReference>
<reference evidence="3 4" key="1">
    <citation type="journal article" date="2013" name="Genome Biol.">
        <title>The genome sequence of the most widely cultivated cacao type and its use to identify candidate genes regulating pod color.</title>
        <authorList>
            <person name="Motamayor J.C."/>
            <person name="Mockaitis K."/>
            <person name="Schmutz J."/>
            <person name="Haiminen N."/>
            <person name="Iii D.L."/>
            <person name="Cornejo O."/>
            <person name="Findley S.D."/>
            <person name="Zheng P."/>
            <person name="Utro F."/>
            <person name="Royaert S."/>
            <person name="Saski C."/>
            <person name="Jenkins J."/>
            <person name="Podicheti R."/>
            <person name="Zhao M."/>
            <person name="Scheffler B.E."/>
            <person name="Stack J.C."/>
            <person name="Feltus F.A."/>
            <person name="Mustiga G.M."/>
            <person name="Amores F."/>
            <person name="Phillips W."/>
            <person name="Marelli J.P."/>
            <person name="May G.D."/>
            <person name="Shapiro H."/>
            <person name="Ma J."/>
            <person name="Bustamante C.D."/>
            <person name="Schnell R.J."/>
            <person name="Main D."/>
            <person name="Gilbert D."/>
            <person name="Parida L."/>
            <person name="Kuhn D.N."/>
        </authorList>
    </citation>
    <scope>NUCLEOTIDE SEQUENCE [LARGE SCALE GENOMIC DNA]</scope>
    <source>
        <strain evidence="4">cv. Matina 1-6</strain>
    </source>
</reference>
<organism evidence="3 4">
    <name type="scientific">Theobroma cacao</name>
    <name type="common">Cacao</name>
    <name type="synonym">Cocoa</name>
    <dbReference type="NCBI Taxonomy" id="3641"/>
    <lineage>
        <taxon>Eukaryota</taxon>
        <taxon>Viridiplantae</taxon>
        <taxon>Streptophyta</taxon>
        <taxon>Embryophyta</taxon>
        <taxon>Tracheophyta</taxon>
        <taxon>Spermatophyta</taxon>
        <taxon>Magnoliopsida</taxon>
        <taxon>eudicotyledons</taxon>
        <taxon>Gunneridae</taxon>
        <taxon>Pentapetalae</taxon>
        <taxon>rosids</taxon>
        <taxon>malvids</taxon>
        <taxon>Malvales</taxon>
        <taxon>Malvaceae</taxon>
        <taxon>Byttnerioideae</taxon>
        <taxon>Theobroma</taxon>
    </lineage>
</organism>
<evidence type="ECO:0000313" key="4">
    <source>
        <dbReference type="Proteomes" id="UP000026915"/>
    </source>
</evidence>
<keyword evidence="2" id="KW-0812">Transmembrane</keyword>
<feature type="region of interest" description="Disordered" evidence="1">
    <location>
        <begin position="224"/>
        <end position="265"/>
    </location>
</feature>
<evidence type="ECO:0000256" key="1">
    <source>
        <dbReference type="SAM" id="MobiDB-lite"/>
    </source>
</evidence>
<accession>A0A061FMK4</accession>
<protein>
    <submittedName>
        <fullName evidence="3">ZCF37, putative</fullName>
    </submittedName>
</protein>